<dbReference type="Gene3D" id="3.60.21.10">
    <property type="match status" value="1"/>
</dbReference>
<comment type="catalytic activity">
    <reaction evidence="5">
        <text>a phosphate monoester + H2O = an alcohol + phosphate</text>
        <dbReference type="Rhea" id="RHEA:15017"/>
        <dbReference type="ChEBI" id="CHEBI:15377"/>
        <dbReference type="ChEBI" id="CHEBI:30879"/>
        <dbReference type="ChEBI" id="CHEBI:43474"/>
        <dbReference type="ChEBI" id="CHEBI:67140"/>
        <dbReference type="EC" id="3.1.3.2"/>
    </reaction>
</comment>
<evidence type="ECO:0000256" key="3">
    <source>
        <dbReference type="ARBA" id="ARBA00022801"/>
    </source>
</evidence>
<feature type="domain" description="Purple acid phosphatase C-terminal" evidence="7">
    <location>
        <begin position="343"/>
        <end position="402"/>
    </location>
</feature>
<dbReference type="PANTHER" id="PTHR22953:SF153">
    <property type="entry name" value="PURPLE ACID PHOSPHATASE"/>
    <property type="match status" value="1"/>
</dbReference>
<accession>A0AA38G9C4</accession>
<dbReference type="SUPFAM" id="SSF56300">
    <property type="entry name" value="Metallo-dependent phosphatases"/>
    <property type="match status" value="1"/>
</dbReference>
<comment type="similarity">
    <text evidence="1 5">Belongs to the metallophosphoesterase superfamily. Purple acid phosphatase family.</text>
</comment>
<dbReference type="PANTHER" id="PTHR22953">
    <property type="entry name" value="ACID PHOSPHATASE RELATED"/>
    <property type="match status" value="1"/>
</dbReference>
<feature type="domain" description="Calcineurin-like phosphoesterase" evidence="6">
    <location>
        <begin position="149"/>
        <end position="327"/>
    </location>
</feature>
<protein>
    <recommendedName>
        <fullName evidence="5">Purple acid phosphatase</fullName>
        <ecNumber evidence="5">3.1.3.2</ecNumber>
    </recommendedName>
</protein>
<dbReference type="InterPro" id="IPR004843">
    <property type="entry name" value="Calcineurin-like_PHP"/>
</dbReference>
<evidence type="ECO:0000256" key="4">
    <source>
        <dbReference type="ARBA" id="ARBA00023180"/>
    </source>
</evidence>
<keyword evidence="10" id="KW-1185">Reference proteome</keyword>
<evidence type="ECO:0000259" key="6">
    <source>
        <dbReference type="Pfam" id="PF00149"/>
    </source>
</evidence>
<evidence type="ECO:0000259" key="7">
    <source>
        <dbReference type="Pfam" id="PF14008"/>
    </source>
</evidence>
<dbReference type="OMA" id="HINESYH"/>
<keyword evidence="4" id="KW-0325">Glycoprotein</keyword>
<organism evidence="9 10">
    <name type="scientific">Taxus chinensis</name>
    <name type="common">Chinese yew</name>
    <name type="synonym">Taxus wallichiana var. chinensis</name>
    <dbReference type="NCBI Taxonomy" id="29808"/>
    <lineage>
        <taxon>Eukaryota</taxon>
        <taxon>Viridiplantae</taxon>
        <taxon>Streptophyta</taxon>
        <taxon>Embryophyta</taxon>
        <taxon>Tracheophyta</taxon>
        <taxon>Spermatophyta</taxon>
        <taxon>Pinopsida</taxon>
        <taxon>Pinidae</taxon>
        <taxon>Conifers II</taxon>
        <taxon>Cupressales</taxon>
        <taxon>Taxaceae</taxon>
        <taxon>Taxus</taxon>
    </lineage>
</organism>
<dbReference type="InterPro" id="IPR029052">
    <property type="entry name" value="Metallo-depent_PP-like"/>
</dbReference>
<dbReference type="InterPro" id="IPR008963">
    <property type="entry name" value="Purple_acid_Pase-like_N"/>
</dbReference>
<dbReference type="SUPFAM" id="SSF49363">
    <property type="entry name" value="Purple acid phosphatase, N-terminal domain"/>
    <property type="match status" value="1"/>
</dbReference>
<evidence type="ECO:0000256" key="5">
    <source>
        <dbReference type="RuleBase" id="RU361203"/>
    </source>
</evidence>
<dbReference type="Pfam" id="PF00149">
    <property type="entry name" value="Metallophos"/>
    <property type="match status" value="1"/>
</dbReference>
<dbReference type="EC" id="3.1.3.2" evidence="5"/>
<evidence type="ECO:0000256" key="2">
    <source>
        <dbReference type="ARBA" id="ARBA00022729"/>
    </source>
</evidence>
<dbReference type="InterPro" id="IPR025733">
    <property type="entry name" value="PAPs_C"/>
</dbReference>
<name>A0AA38G9C4_TAXCH</name>
<comment type="caution">
    <text evidence="9">The sequence shown here is derived from an EMBL/GenBank/DDBJ whole genome shotgun (WGS) entry which is preliminary data.</text>
</comment>
<sequence>QVGKLKMRGFPHILPKENPLVWLEALAVPFLPPEDLPIELATDFDIIVDCNTQIITNRVTAKVAYAPACLASRSLKAVSDTNQDPQQVHISLVGNDHMRVSWITKDFDVPSLVEYGTSTGMYTSSATGNNTSYSYVLYKSGDPGQTDWTKSTLAHIQQMQYDVFLLPGDLSYADTYQPLWDSFGELVEPLASSRPWMVTQGNHEIETIPLIISDAFRAYNARWRMPYEQSGSSSNLFYSFEVAGVHILMLGSYADFGPGSDQYKWLQGDLGKVDRKRTPWLIVQLHAPWYNTNTAHRGDGEDMRKAMEEILYAAKVEMVFAGHVHAYERFGRVYNNRGDECGAVHITVGDGGNREGLASKFETNQSEVSLFRDANFGHGELVIKNGTHALWTWHRNADGESVAADQIWVQSFGTSSSCAT</sequence>
<evidence type="ECO:0000313" key="10">
    <source>
        <dbReference type="Proteomes" id="UP000824469"/>
    </source>
</evidence>
<dbReference type="InterPro" id="IPR015914">
    <property type="entry name" value="PAPs_N"/>
</dbReference>
<keyword evidence="3 5" id="KW-0378">Hydrolase</keyword>
<dbReference type="GO" id="GO:0003993">
    <property type="term" value="F:acid phosphatase activity"/>
    <property type="evidence" value="ECO:0007669"/>
    <property type="project" value="UniProtKB-EC"/>
</dbReference>
<dbReference type="Proteomes" id="UP000824469">
    <property type="component" value="Unassembled WGS sequence"/>
</dbReference>
<dbReference type="CDD" id="cd00839">
    <property type="entry name" value="MPP_PAPs"/>
    <property type="match status" value="1"/>
</dbReference>
<dbReference type="EMBL" id="JAHRHJ020000004">
    <property type="protein sequence ID" value="KAH9316934.1"/>
    <property type="molecule type" value="Genomic_DNA"/>
</dbReference>
<dbReference type="Pfam" id="PF16656">
    <property type="entry name" value="Pur_ac_phosph_N"/>
    <property type="match status" value="1"/>
</dbReference>
<reference evidence="9 10" key="1">
    <citation type="journal article" date="2021" name="Nat. Plants">
        <title>The Taxus genome provides insights into paclitaxel biosynthesis.</title>
        <authorList>
            <person name="Xiong X."/>
            <person name="Gou J."/>
            <person name="Liao Q."/>
            <person name="Li Y."/>
            <person name="Zhou Q."/>
            <person name="Bi G."/>
            <person name="Li C."/>
            <person name="Du R."/>
            <person name="Wang X."/>
            <person name="Sun T."/>
            <person name="Guo L."/>
            <person name="Liang H."/>
            <person name="Lu P."/>
            <person name="Wu Y."/>
            <person name="Zhang Z."/>
            <person name="Ro D.K."/>
            <person name="Shang Y."/>
            <person name="Huang S."/>
            <person name="Yan J."/>
        </authorList>
    </citation>
    <scope>NUCLEOTIDE SEQUENCE [LARGE SCALE GENOMIC DNA]</scope>
    <source>
        <strain evidence="9">Ta-2019</strain>
    </source>
</reference>
<feature type="domain" description="Purple acid phosphatase N-terminal" evidence="8">
    <location>
        <begin position="85"/>
        <end position="142"/>
    </location>
</feature>
<evidence type="ECO:0000313" key="9">
    <source>
        <dbReference type="EMBL" id="KAH9316934.1"/>
    </source>
</evidence>
<dbReference type="InterPro" id="IPR039331">
    <property type="entry name" value="PAPs-like"/>
</dbReference>
<evidence type="ECO:0000259" key="8">
    <source>
        <dbReference type="Pfam" id="PF16656"/>
    </source>
</evidence>
<dbReference type="Pfam" id="PF14008">
    <property type="entry name" value="Metallophos_C"/>
    <property type="match status" value="1"/>
</dbReference>
<keyword evidence="2" id="KW-0732">Signal</keyword>
<feature type="non-terminal residue" evidence="9">
    <location>
        <position position="420"/>
    </location>
</feature>
<dbReference type="GO" id="GO:0046872">
    <property type="term" value="F:metal ion binding"/>
    <property type="evidence" value="ECO:0007669"/>
    <property type="project" value="InterPro"/>
</dbReference>
<evidence type="ECO:0000256" key="1">
    <source>
        <dbReference type="ARBA" id="ARBA00008723"/>
    </source>
</evidence>
<dbReference type="AlphaFoldDB" id="A0AA38G9C4"/>
<dbReference type="InterPro" id="IPR041792">
    <property type="entry name" value="MPP_PAP"/>
</dbReference>
<gene>
    <name evidence="9" type="ORF">KI387_018703</name>
</gene>
<proteinExistence type="inferred from homology"/>